<name>A0A192TGH8_9HYPH</name>
<accession>A0A192TGH8</accession>
<reference evidence="6 8" key="1">
    <citation type="submission" date="2015-11" db="EMBL/GenBank/DDBJ databases">
        <title>The limits of bacterial species coexistence and the symbiotic plasmid transference in sympatric Rhizobium populations.</title>
        <authorList>
            <person name="Perez-Carrascal O.M."/>
            <person name="VanInsberghe D."/>
            <person name="Juarez S."/>
            <person name="Polz M.F."/>
            <person name="Vinuesa P."/>
            <person name="Gonzalez V."/>
        </authorList>
    </citation>
    <scope>NUCLEOTIDE SEQUENCE [LARGE SCALE GENOMIC DNA]</scope>
    <source>
        <strain evidence="6 8">N771</strain>
        <plasmid evidence="6 8">pRphaN771b</plasmid>
    </source>
</reference>
<evidence type="ECO:0000256" key="2">
    <source>
        <dbReference type="ARBA" id="ARBA00022723"/>
    </source>
</evidence>
<organism evidence="7 9">
    <name type="scientific">Rhizobium phaseoli</name>
    <dbReference type="NCBI Taxonomy" id="396"/>
    <lineage>
        <taxon>Bacteria</taxon>
        <taxon>Pseudomonadati</taxon>
        <taxon>Pseudomonadota</taxon>
        <taxon>Alphaproteobacteria</taxon>
        <taxon>Hyphomicrobiales</taxon>
        <taxon>Rhizobiaceae</taxon>
        <taxon>Rhizobium/Agrobacterium group</taxon>
        <taxon>Rhizobium</taxon>
    </lineage>
</organism>
<keyword evidence="7" id="KW-0614">Plasmid</keyword>
<dbReference type="AlphaFoldDB" id="A0A192TGH8"/>
<dbReference type="GO" id="GO:1901909">
    <property type="term" value="P:diadenosine hexaphosphate catabolic process"/>
    <property type="evidence" value="ECO:0007669"/>
    <property type="project" value="TreeGrafter"/>
</dbReference>
<dbReference type="PANTHER" id="PTHR12629">
    <property type="entry name" value="DIPHOSPHOINOSITOL POLYPHOSPHATE PHOSPHOHYDROLASE"/>
    <property type="match status" value="1"/>
</dbReference>
<dbReference type="SUPFAM" id="SSF55811">
    <property type="entry name" value="Nudix"/>
    <property type="match status" value="1"/>
</dbReference>
<dbReference type="GeneID" id="45959802"/>
<keyword evidence="3 7" id="KW-0378">Hydrolase</keyword>
<dbReference type="EMBL" id="CP013570">
    <property type="protein sequence ID" value="ANL87314.1"/>
    <property type="molecule type" value="Genomic_DNA"/>
</dbReference>
<geneLocation type="plasmid" evidence="6 8">
    <name>pRphaN771b</name>
</geneLocation>
<proteinExistence type="predicted"/>
<keyword evidence="8" id="KW-1185">Reference proteome</keyword>
<dbReference type="PANTHER" id="PTHR12629:SF0">
    <property type="entry name" value="DIPHOSPHOINOSITOL-POLYPHOSPHATE DIPHOSPHATASE"/>
    <property type="match status" value="1"/>
</dbReference>
<dbReference type="GO" id="GO:1901907">
    <property type="term" value="P:diadenosine pentaphosphate catabolic process"/>
    <property type="evidence" value="ECO:0007669"/>
    <property type="project" value="TreeGrafter"/>
</dbReference>
<dbReference type="GO" id="GO:0071543">
    <property type="term" value="P:diphosphoinositol polyphosphate metabolic process"/>
    <property type="evidence" value="ECO:0007669"/>
    <property type="project" value="TreeGrafter"/>
</dbReference>
<dbReference type="GO" id="GO:0034432">
    <property type="term" value="F:bis(5'-adenosyl)-pentaphosphatase activity"/>
    <property type="evidence" value="ECO:0007669"/>
    <property type="project" value="TreeGrafter"/>
</dbReference>
<reference evidence="7 9" key="2">
    <citation type="submission" date="2020-11" db="EMBL/GenBank/DDBJ databases">
        <title>Indigenous Rhizobia Nodulating Common beans in Western Kenya.</title>
        <authorList>
            <person name="Wekesa C.S."/>
            <person name="Oelmueller R."/>
            <person name="Furch A.C."/>
        </authorList>
    </citation>
    <scope>NUCLEOTIDE SEQUENCE [LARGE SCALE GENOMIC DNA]</scope>
    <source>
        <strain evidence="9">BS3</strain>
        <strain evidence="7">S3</strain>
        <plasmid evidence="7 9">pBS3b</plasmid>
    </source>
</reference>
<protein>
    <submittedName>
        <fullName evidence="6 7">NUDIX hydrolase</fullName>
    </submittedName>
</protein>
<evidence type="ECO:0000313" key="9">
    <source>
        <dbReference type="Proteomes" id="UP000540266"/>
    </source>
</evidence>
<dbReference type="PROSITE" id="PS51462">
    <property type="entry name" value="NUDIX"/>
    <property type="match status" value="1"/>
</dbReference>
<dbReference type="InterPro" id="IPR015797">
    <property type="entry name" value="NUDIX_hydrolase-like_dom_sf"/>
</dbReference>
<evidence type="ECO:0000256" key="3">
    <source>
        <dbReference type="ARBA" id="ARBA00022801"/>
    </source>
</evidence>
<dbReference type="Pfam" id="PF00293">
    <property type="entry name" value="NUDIX"/>
    <property type="match status" value="1"/>
</dbReference>
<comment type="cofactor">
    <cofactor evidence="1">
        <name>Mg(2+)</name>
        <dbReference type="ChEBI" id="CHEBI:18420"/>
    </cofactor>
</comment>
<dbReference type="Proteomes" id="UP000078551">
    <property type="component" value="Plasmid pRphaN771b"/>
</dbReference>
<dbReference type="GO" id="GO:1901911">
    <property type="term" value="P:adenosine 5'-(hexahydrogen pentaphosphate) catabolic process"/>
    <property type="evidence" value="ECO:0007669"/>
    <property type="project" value="TreeGrafter"/>
</dbReference>
<dbReference type="RefSeq" id="WP_064825995.1">
    <property type="nucleotide sequence ID" value="NZ_CP013524.1"/>
</dbReference>
<dbReference type="GO" id="GO:0034431">
    <property type="term" value="F:bis(5'-adenosyl)-hexaphosphatase activity"/>
    <property type="evidence" value="ECO:0007669"/>
    <property type="project" value="TreeGrafter"/>
</dbReference>
<gene>
    <name evidence="6" type="ORF">AMC81_PB00176</name>
    <name evidence="7" type="ORF">HER27_024700</name>
</gene>
<dbReference type="GO" id="GO:0000298">
    <property type="term" value="F:endopolyphosphatase activity"/>
    <property type="evidence" value="ECO:0007669"/>
    <property type="project" value="TreeGrafter"/>
</dbReference>
<dbReference type="Proteomes" id="UP000540266">
    <property type="component" value="Plasmid pBS3b"/>
</dbReference>
<evidence type="ECO:0000313" key="6">
    <source>
        <dbReference type="EMBL" id="ANL87314.1"/>
    </source>
</evidence>
<evidence type="ECO:0000313" key="8">
    <source>
        <dbReference type="Proteomes" id="UP000078551"/>
    </source>
</evidence>
<sequence length="160" mass="17955">MNKAPTLLSELADHAETILLGKALEQFGALCLRQGPGGGSEVLLITTRETGRWTIPKGWPIKGLAPHEVVEREAWEEAGVKGRAKKRAFGCFSYLKTLQDGRQVPSFVTVHIMTVRRTKANFPERRERRLAWVPPLEAASLVNEPELKSLFRRVERQALS</sequence>
<keyword evidence="4" id="KW-0460">Magnesium</keyword>
<dbReference type="GO" id="GO:0008486">
    <property type="term" value="F:diphosphoinositol-polyphosphate diphosphatase activity"/>
    <property type="evidence" value="ECO:0007669"/>
    <property type="project" value="TreeGrafter"/>
</dbReference>
<evidence type="ECO:0000259" key="5">
    <source>
        <dbReference type="PROSITE" id="PS51462"/>
    </source>
</evidence>
<dbReference type="EMBL" id="CP064933">
    <property type="protein sequence ID" value="QPK11544.1"/>
    <property type="molecule type" value="Genomic_DNA"/>
</dbReference>
<geneLocation type="plasmid" evidence="7 9">
    <name>pBS3b</name>
</geneLocation>
<feature type="domain" description="Nudix hydrolase" evidence="5">
    <location>
        <begin position="22"/>
        <end position="155"/>
    </location>
</feature>
<dbReference type="GO" id="GO:0046872">
    <property type="term" value="F:metal ion binding"/>
    <property type="evidence" value="ECO:0007669"/>
    <property type="project" value="UniProtKB-KW"/>
</dbReference>
<dbReference type="InterPro" id="IPR000086">
    <property type="entry name" value="NUDIX_hydrolase_dom"/>
</dbReference>
<evidence type="ECO:0000256" key="1">
    <source>
        <dbReference type="ARBA" id="ARBA00001946"/>
    </source>
</evidence>
<keyword evidence="2" id="KW-0479">Metal-binding</keyword>
<dbReference type="GO" id="GO:0005737">
    <property type="term" value="C:cytoplasm"/>
    <property type="evidence" value="ECO:0007669"/>
    <property type="project" value="TreeGrafter"/>
</dbReference>
<dbReference type="Gene3D" id="3.90.79.10">
    <property type="entry name" value="Nucleoside Triphosphate Pyrophosphohydrolase"/>
    <property type="match status" value="1"/>
</dbReference>
<dbReference type="InterPro" id="IPR047198">
    <property type="entry name" value="DDP-like_NUDIX"/>
</dbReference>
<dbReference type="CDD" id="cd04666">
    <property type="entry name" value="NUDIX_DIPP2_like_Nudt4"/>
    <property type="match status" value="1"/>
</dbReference>
<evidence type="ECO:0000256" key="4">
    <source>
        <dbReference type="ARBA" id="ARBA00022842"/>
    </source>
</evidence>
<evidence type="ECO:0000313" key="7">
    <source>
        <dbReference type="EMBL" id="QPK11544.1"/>
    </source>
</evidence>